<dbReference type="EMBL" id="VBAI01000314">
    <property type="protein sequence ID" value="TMJ06763.1"/>
    <property type="molecule type" value="Genomic_DNA"/>
</dbReference>
<name>A0A537LFG8_9BACT</name>
<organism evidence="1 2">
    <name type="scientific">Candidatus Segetimicrobium genomatis</name>
    <dbReference type="NCBI Taxonomy" id="2569760"/>
    <lineage>
        <taxon>Bacteria</taxon>
        <taxon>Bacillati</taxon>
        <taxon>Candidatus Sysuimicrobiota</taxon>
        <taxon>Candidatus Sysuimicrobiia</taxon>
        <taxon>Candidatus Sysuimicrobiales</taxon>
        <taxon>Candidatus Segetimicrobiaceae</taxon>
        <taxon>Candidatus Segetimicrobium</taxon>
    </lineage>
</organism>
<reference evidence="1 2" key="1">
    <citation type="journal article" date="2019" name="Nat. Microbiol.">
        <title>Mediterranean grassland soil C-N compound turnover is dependent on rainfall and depth, and is mediated by genomically divergent microorganisms.</title>
        <authorList>
            <person name="Diamond S."/>
            <person name="Andeer P.F."/>
            <person name="Li Z."/>
            <person name="Crits-Christoph A."/>
            <person name="Burstein D."/>
            <person name="Anantharaman K."/>
            <person name="Lane K.R."/>
            <person name="Thomas B.C."/>
            <person name="Pan C."/>
            <person name="Northen T.R."/>
            <person name="Banfield J.F."/>
        </authorList>
    </citation>
    <scope>NUCLEOTIDE SEQUENCE [LARGE SCALE GENOMIC DNA]</scope>
    <source>
        <strain evidence="1">NP_1</strain>
    </source>
</reference>
<protein>
    <submittedName>
        <fullName evidence="1">DUF3800 domain-containing protein</fullName>
    </submittedName>
</protein>
<dbReference type="AlphaFoldDB" id="A0A537LFG8"/>
<evidence type="ECO:0000313" key="1">
    <source>
        <dbReference type="EMBL" id="TMJ06763.1"/>
    </source>
</evidence>
<dbReference type="Proteomes" id="UP000315217">
    <property type="component" value="Unassembled WGS sequence"/>
</dbReference>
<proteinExistence type="predicted"/>
<accession>A0A537LFG8</accession>
<gene>
    <name evidence="1" type="ORF">E6G98_14255</name>
</gene>
<evidence type="ECO:0000313" key="2">
    <source>
        <dbReference type="Proteomes" id="UP000315217"/>
    </source>
</evidence>
<comment type="caution">
    <text evidence="1">The sequence shown here is derived from an EMBL/GenBank/DDBJ whole genome shotgun (WGS) entry which is preliminary data.</text>
</comment>
<sequence>MFRAYFDRSSVPRYGSVAVAGWVMLALRWNYFEPNWYEVLRSFGVSHLHMTDFEGGHKEFQGWTPDRKRDFMRQVIGVLRRAGPLGVSVGLLQSDLDGFLDLDQQREHVSAYGLCAVHAIGRMMKEIKSKGVAQPLACVFESGDDRKGQIIAAVTGARKKSAEYDKRLDSLHFEAKGSAWGLEAADLLVYEAAKHIPRKVGLDPTPIRKSLWRLLHRTQHISIHLDVEVLRRSLFIETTFMP</sequence>